<feature type="transmembrane region" description="Helical" evidence="1">
    <location>
        <begin position="351"/>
        <end position="374"/>
    </location>
</feature>
<dbReference type="Proteomes" id="UP000199208">
    <property type="component" value="Unassembled WGS sequence"/>
</dbReference>
<keyword evidence="1" id="KW-0812">Transmembrane</keyword>
<feature type="transmembrane region" description="Helical" evidence="1">
    <location>
        <begin position="201"/>
        <end position="221"/>
    </location>
</feature>
<dbReference type="RefSeq" id="WP_092590480.1">
    <property type="nucleotide sequence ID" value="NZ_FMWL01000007.1"/>
</dbReference>
<dbReference type="InterPro" id="IPR002823">
    <property type="entry name" value="DUF112_TM"/>
</dbReference>
<dbReference type="PANTHER" id="PTHR35342:SF5">
    <property type="entry name" value="TRICARBOXYLIC TRANSPORT PROTEIN"/>
    <property type="match status" value="1"/>
</dbReference>
<evidence type="ECO:0000259" key="2">
    <source>
        <dbReference type="Pfam" id="PF01970"/>
    </source>
</evidence>
<evidence type="ECO:0000313" key="3">
    <source>
        <dbReference type="EMBL" id="SCZ79316.1"/>
    </source>
</evidence>
<feature type="transmembrane region" description="Helical" evidence="1">
    <location>
        <begin position="135"/>
        <end position="155"/>
    </location>
</feature>
<evidence type="ECO:0000256" key="1">
    <source>
        <dbReference type="SAM" id="Phobius"/>
    </source>
</evidence>
<keyword evidence="4" id="KW-1185">Reference proteome</keyword>
<evidence type="ECO:0000313" key="4">
    <source>
        <dbReference type="Proteomes" id="UP000199208"/>
    </source>
</evidence>
<feature type="transmembrane region" description="Helical" evidence="1">
    <location>
        <begin position="162"/>
        <end position="181"/>
    </location>
</feature>
<reference evidence="3 4" key="1">
    <citation type="submission" date="2016-10" db="EMBL/GenBank/DDBJ databases">
        <authorList>
            <person name="de Groot N.N."/>
        </authorList>
    </citation>
    <scope>NUCLEOTIDE SEQUENCE [LARGE SCALE GENOMIC DNA]</scope>
    <source>
        <strain evidence="3 4">DSM 2784</strain>
    </source>
</reference>
<dbReference type="PANTHER" id="PTHR35342">
    <property type="entry name" value="TRICARBOXYLIC TRANSPORT PROTEIN"/>
    <property type="match status" value="1"/>
</dbReference>
<feature type="transmembrane region" description="Helical" evidence="1">
    <location>
        <begin position="76"/>
        <end position="95"/>
    </location>
</feature>
<sequence length="501" mass="52704">MEVFQYLLVPFADPLLLVLVAVGVFSGIYIGAIPGLSGTMAVSLLVSFTFGWETNSAIALMIGVFVGAVYGGSRSAILLNIPGAPAAVATALDGYPMALKGEAGRAMGIVTSQSAIGTLIGIIALAFFAPVVSKLAMKFSSVDYLLLGIMGMMMVGSLGSKSIFRGLVTAALGVLLGTIGMDSMTAAPRFTFGITYLLPGVNYVVAMIGLFGVAEALVQITTKDIEAVKQKIDKIIPSFDVIKKYIPLTIRSSIVGVLVGALPGAGGDIAALLTYDQAKRTVKNPEVPFGEGAVEGLIAPEAANNAAIGGAFIPMLTLGIPGDAVTAVMIGALTIHGLKPGPSLMTTTPDMFYLIVSCLVIASVALVVFGLTGIKIFTKIVEIPKGILLPIIIILSVVGSYAINNSLYDIFWMLGFGVLGYFLKRFDYPVAPAVLGIILTKLLEENYRRGILLKKTLGGLFGSVFTSPITFLLFLMIVVMFTTQTETYKKWKQKKDLKASA</sequence>
<dbReference type="Pfam" id="PF01970">
    <property type="entry name" value="TctA"/>
    <property type="match status" value="1"/>
</dbReference>
<proteinExistence type="predicted"/>
<feature type="transmembrane region" description="Helical" evidence="1">
    <location>
        <begin position="460"/>
        <end position="481"/>
    </location>
</feature>
<accession>A0A1G5RZ91</accession>
<keyword evidence="1" id="KW-1133">Transmembrane helix</keyword>
<feature type="domain" description="DUF112" evidence="2">
    <location>
        <begin position="17"/>
        <end position="435"/>
    </location>
</feature>
<dbReference type="OrthoDB" id="9781349at2"/>
<protein>
    <submittedName>
        <fullName evidence="3">Putative tricarboxylic transport membrane protein</fullName>
    </submittedName>
</protein>
<dbReference type="EMBL" id="FMWL01000007">
    <property type="protein sequence ID" value="SCZ79316.1"/>
    <property type="molecule type" value="Genomic_DNA"/>
</dbReference>
<organism evidence="3 4">
    <name type="scientific">Acidaminobacter hydrogenoformans DSM 2784</name>
    <dbReference type="NCBI Taxonomy" id="1120920"/>
    <lineage>
        <taxon>Bacteria</taxon>
        <taxon>Bacillati</taxon>
        <taxon>Bacillota</taxon>
        <taxon>Clostridia</taxon>
        <taxon>Peptostreptococcales</taxon>
        <taxon>Acidaminobacteraceae</taxon>
        <taxon>Acidaminobacter</taxon>
    </lineage>
</organism>
<gene>
    <name evidence="3" type="ORF">SAMN03080599_01692</name>
</gene>
<feature type="transmembrane region" description="Helical" evidence="1">
    <location>
        <begin position="107"/>
        <end position="129"/>
    </location>
</feature>
<feature type="transmembrane region" description="Helical" evidence="1">
    <location>
        <begin position="15"/>
        <end position="32"/>
    </location>
</feature>
<dbReference type="STRING" id="1120920.SAMN03080599_01692"/>
<feature type="transmembrane region" description="Helical" evidence="1">
    <location>
        <begin position="386"/>
        <end position="404"/>
    </location>
</feature>
<feature type="transmembrane region" description="Helical" evidence="1">
    <location>
        <begin position="44"/>
        <end position="70"/>
    </location>
</feature>
<keyword evidence="1" id="KW-0472">Membrane</keyword>
<dbReference type="AlphaFoldDB" id="A0A1G5RZ91"/>
<name>A0A1G5RZ91_9FIRM</name>